<gene>
    <name evidence="2" type="ORF">BRAFLDRAFT_105382</name>
</gene>
<protein>
    <submittedName>
        <fullName evidence="2">Uncharacterized protein</fullName>
    </submittedName>
</protein>
<feature type="compositionally biased region" description="Acidic residues" evidence="1">
    <location>
        <begin position="200"/>
        <end position="211"/>
    </location>
</feature>
<proteinExistence type="predicted"/>
<feature type="region of interest" description="Disordered" evidence="1">
    <location>
        <begin position="196"/>
        <end position="219"/>
    </location>
</feature>
<accession>C3ZJQ6</accession>
<dbReference type="AlphaFoldDB" id="C3ZJQ6"/>
<dbReference type="InParanoid" id="C3ZJQ6"/>
<name>C3ZJQ6_BRAFL</name>
<reference evidence="2" key="1">
    <citation type="journal article" date="2008" name="Nature">
        <title>The amphioxus genome and the evolution of the chordate karyotype.</title>
        <authorList>
            <consortium name="US DOE Joint Genome Institute (JGI-PGF)"/>
            <person name="Putnam N.H."/>
            <person name="Butts T."/>
            <person name="Ferrier D.E.K."/>
            <person name="Furlong R.F."/>
            <person name="Hellsten U."/>
            <person name="Kawashima T."/>
            <person name="Robinson-Rechavi M."/>
            <person name="Shoguchi E."/>
            <person name="Terry A."/>
            <person name="Yu J.-K."/>
            <person name="Benito-Gutierrez E.L."/>
            <person name="Dubchak I."/>
            <person name="Garcia-Fernandez J."/>
            <person name="Gibson-Brown J.J."/>
            <person name="Grigoriev I.V."/>
            <person name="Horton A.C."/>
            <person name="de Jong P.J."/>
            <person name="Jurka J."/>
            <person name="Kapitonov V.V."/>
            <person name="Kohara Y."/>
            <person name="Kuroki Y."/>
            <person name="Lindquist E."/>
            <person name="Lucas S."/>
            <person name="Osoegawa K."/>
            <person name="Pennacchio L.A."/>
            <person name="Salamov A.A."/>
            <person name="Satou Y."/>
            <person name="Sauka-Spengler T."/>
            <person name="Schmutz J."/>
            <person name="Shin-I T."/>
            <person name="Toyoda A."/>
            <person name="Bronner-Fraser M."/>
            <person name="Fujiyama A."/>
            <person name="Holland L.Z."/>
            <person name="Holland P.W.H."/>
            <person name="Satoh N."/>
            <person name="Rokhsar D.S."/>
        </authorList>
    </citation>
    <scope>NUCLEOTIDE SEQUENCE [LARGE SCALE GENOMIC DNA]</scope>
    <source>
        <strain evidence="2">S238N-H82</strain>
        <tissue evidence="2">Testes</tissue>
    </source>
</reference>
<evidence type="ECO:0000256" key="1">
    <source>
        <dbReference type="SAM" id="MobiDB-lite"/>
    </source>
</evidence>
<dbReference type="EMBL" id="GG666633">
    <property type="protein sequence ID" value="EEN47191.1"/>
    <property type="molecule type" value="Genomic_DNA"/>
</dbReference>
<feature type="region of interest" description="Disordered" evidence="1">
    <location>
        <begin position="830"/>
        <end position="867"/>
    </location>
</feature>
<sequence length="908" mass="100734">MDVSDLTESQGDGAACSEYYASNLHRLPDLFSDVLQTSTSTKPIWLRNLPPLWSATEAFYDTVWAKQYDLRMAGIIQGPALDIVDWTTDPTSVHIDFVKTFRYAISTGQPLGPTLKRWFQNMSEILEDPLPPTDDEEGYRTARKGACSLVEKSVVANDPIMHAIWRVLNAVINYDIEHRSDKSVQYAIQYYSKRRWGDDDKGEDGEEEASTDDAASFELDGAEENSFRVHVTSGGKRLKIAIQKMNWDANPAQVTNQITRPIVTNKIVDNSQFSHDQVATATITKAIHDSEPEIEVIPRLNETTEHGEIETLLGASVNFPLSAPIHNTATASHISILAQLSQKPRFQRGRMLIRDQQTGQRVLIKQTPHGLRQKNKKSKIRHRRPLDPFRLLSSSTGPDLPRHTTRPIRVITIDSSSMFRGLSPFNAQDSITIVSLPQSSAQGMRAGISPTMEDISNLINLPENTNPDNVPQVASAIHVPRMPFADVVQPTPPATSSKLTAVLDPVPAEPPTASTVPPTPSTMPKEITDHPISVPTPTNQSFVPIVSQQLSPNVQPLHHPPITPTEFKIPLSIPILLDTTPYTPSIKLTTLQTIWGEIPSITYAAYECLLILIDHFKTLELLNIQLSVFHATASVSLLVIGWEDAQCPITLEVLNRKHIAAREHTPDIDAMFLYDYSRGNPPFSLFGPVGQPDWYMAKLEATEKPVTKTLTNIPVYVLGCYLFSDTEALPLLQMHAFRSRHMLDTPYVFPDGKGGATLTEPVRRPFEDTTGQTTRTLDHSTESSTLYFTMVRQPLGDTMVLLPLEDPGGNRTGNHVFSFSQYDNNVMKASTTSGHLQTSRKQPKPPLPQDHCPSQHSSELTTSQHSSELTMQHFMLPPAISSEPAAGMPATAYSCPLLERGDEAENFS</sequence>
<feature type="compositionally biased region" description="Polar residues" evidence="1">
    <location>
        <begin position="830"/>
        <end position="840"/>
    </location>
</feature>
<organism>
    <name type="scientific">Branchiostoma floridae</name>
    <name type="common">Florida lancelet</name>
    <name type="synonym">Amphioxus</name>
    <dbReference type="NCBI Taxonomy" id="7739"/>
    <lineage>
        <taxon>Eukaryota</taxon>
        <taxon>Metazoa</taxon>
        <taxon>Chordata</taxon>
        <taxon>Cephalochordata</taxon>
        <taxon>Leptocardii</taxon>
        <taxon>Amphioxiformes</taxon>
        <taxon>Branchiostomatidae</taxon>
        <taxon>Branchiostoma</taxon>
    </lineage>
</organism>
<feature type="compositionally biased region" description="Polar residues" evidence="1">
    <location>
        <begin position="852"/>
        <end position="867"/>
    </location>
</feature>
<evidence type="ECO:0000313" key="2">
    <source>
        <dbReference type="EMBL" id="EEN47191.1"/>
    </source>
</evidence>